<proteinExistence type="predicted"/>
<comment type="caution">
    <text evidence="1">The sequence shown here is derived from an EMBL/GenBank/DDBJ whole genome shotgun (WGS) entry which is preliminary data.</text>
</comment>
<name>A0AB34QS89_BACPU</name>
<evidence type="ECO:0000313" key="1">
    <source>
        <dbReference type="EMBL" id="KIL17057.1"/>
    </source>
</evidence>
<gene>
    <name evidence="1" type="ORF">B4127_2322</name>
</gene>
<reference evidence="1 2" key="1">
    <citation type="submission" date="2014-12" db="EMBL/GenBank/DDBJ databases">
        <title>Draft Genome Sequences of Five Spore-Forming Food Isolates of Bacillus pumilus.</title>
        <authorList>
            <person name="de Jong A."/>
            <person name="van Heel A.J."/>
            <person name="Montalban-Lopez M."/>
            <person name="Krawczyk A.O."/>
            <person name="Berendsen E.M."/>
            <person name="Wells-Bennik M."/>
            <person name="Kuipers O.P."/>
        </authorList>
    </citation>
    <scope>NUCLEOTIDE SEQUENCE [LARGE SCALE GENOMIC DNA]</scope>
    <source>
        <strain evidence="1 2">B4127</strain>
    </source>
</reference>
<evidence type="ECO:0000313" key="2">
    <source>
        <dbReference type="Proteomes" id="UP000031978"/>
    </source>
</evidence>
<sequence length="44" mass="5127">MDKFVSIGTDKKIDRLNRMTVCPLQDTMNKEDGVTMNHESKSRR</sequence>
<dbReference type="AlphaFoldDB" id="A0AB34QS89"/>
<organism evidence="1 2">
    <name type="scientific">Bacillus pumilus</name>
    <name type="common">Bacillus mesentericus</name>
    <dbReference type="NCBI Taxonomy" id="1408"/>
    <lineage>
        <taxon>Bacteria</taxon>
        <taxon>Bacillati</taxon>
        <taxon>Bacillota</taxon>
        <taxon>Bacilli</taxon>
        <taxon>Bacillales</taxon>
        <taxon>Bacillaceae</taxon>
        <taxon>Bacillus</taxon>
    </lineage>
</organism>
<dbReference type="Proteomes" id="UP000031978">
    <property type="component" value="Unassembled WGS sequence"/>
</dbReference>
<dbReference type="EMBL" id="JXCL01000029">
    <property type="protein sequence ID" value="KIL17057.1"/>
    <property type="molecule type" value="Genomic_DNA"/>
</dbReference>
<accession>A0AB34QS89</accession>
<protein>
    <submittedName>
        <fullName evidence="1">Uncharacterized protein</fullName>
    </submittedName>
</protein>